<dbReference type="InterPro" id="IPR050289">
    <property type="entry name" value="TorD/DmsD_chaperones"/>
</dbReference>
<dbReference type="Pfam" id="PF02613">
    <property type="entry name" value="Nitrate_red_del"/>
    <property type="match status" value="1"/>
</dbReference>
<proteinExistence type="inferred from homology"/>
<dbReference type="RefSeq" id="WP_205157764.1">
    <property type="nucleotide sequence ID" value="NZ_JAFEUM010000002.1"/>
</dbReference>
<dbReference type="HAMAP" id="MF_01150">
    <property type="entry name" value="TorD"/>
    <property type="match status" value="1"/>
</dbReference>
<keyword evidence="5" id="KW-1185">Reference proteome</keyword>
<dbReference type="NCBIfam" id="NF003442">
    <property type="entry name" value="PRK04976.1"/>
    <property type="match status" value="1"/>
</dbReference>
<comment type="similarity">
    <text evidence="3">Belongs to the TorD/DmsD family. TorD subfamily.</text>
</comment>
<evidence type="ECO:0000256" key="2">
    <source>
        <dbReference type="ARBA" id="ARBA00023186"/>
    </source>
</evidence>
<dbReference type="Proteomes" id="UP000809621">
    <property type="component" value="Unassembled WGS sequence"/>
</dbReference>
<comment type="subcellular location">
    <subcellularLocation>
        <location evidence="3">Cytoplasm</location>
    </subcellularLocation>
</comment>
<dbReference type="EMBL" id="JAFEUM010000002">
    <property type="protein sequence ID" value="MBM7036172.1"/>
    <property type="molecule type" value="Genomic_DNA"/>
</dbReference>
<dbReference type="PANTHER" id="PTHR34227">
    <property type="entry name" value="CHAPERONE PROTEIN YCDY"/>
    <property type="match status" value="1"/>
</dbReference>
<evidence type="ECO:0000313" key="5">
    <source>
        <dbReference type="Proteomes" id="UP000809621"/>
    </source>
</evidence>
<sequence length="216" mass="24641">MQEVKAFNEQRAEIYWWLSSLLSQELAQCELDNYHTPEIRSFLTGLAQNPALKQAVDEMITALNRLKDRNDAQLELAADFCQAFLATDKSSALPYASVYLTENKQLHGEPAQKMAALLAEHNVSIGQNFNEPADHIAIQLDFLGHLIIKSNELEKEAHLEDAFVQQAEFLDHHVLSWVPQFSEKCRQVDEFGFYAAVCELVVRFCELDLQYLAKPQ</sequence>
<protein>
    <recommendedName>
        <fullName evidence="3">Chaperone protein TorD</fullName>
    </recommendedName>
</protein>
<evidence type="ECO:0000313" key="4">
    <source>
        <dbReference type="EMBL" id="MBM7036172.1"/>
    </source>
</evidence>
<keyword evidence="2 3" id="KW-0143">Chaperone</keyword>
<dbReference type="InterPro" id="IPR036386">
    <property type="entry name" value="HscB_C_sf"/>
</dbReference>
<dbReference type="PANTHER" id="PTHR34227:SF11">
    <property type="entry name" value="CHAPERONE PROTEIN TORD"/>
    <property type="match status" value="1"/>
</dbReference>
<organism evidence="4 5">
    <name type="scientific">Vibrio ulleungensis</name>
    <dbReference type="NCBI Taxonomy" id="2807619"/>
    <lineage>
        <taxon>Bacteria</taxon>
        <taxon>Pseudomonadati</taxon>
        <taxon>Pseudomonadota</taxon>
        <taxon>Gammaproteobacteria</taxon>
        <taxon>Vibrionales</taxon>
        <taxon>Vibrionaceae</taxon>
        <taxon>Vibrio</taxon>
    </lineage>
</organism>
<comment type="function">
    <text evidence="3">Involved in the biogenesis of TorA. Acts on TorA before the insertion of the molybdenum cofactor and, as a result, probably favors a conformation of the apoenzyme that is competent for acquiring the cofactor.</text>
</comment>
<gene>
    <name evidence="3 4" type="primary">torD</name>
    <name evidence="4" type="ORF">JQC93_07080</name>
</gene>
<dbReference type="Gene3D" id="1.20.120.1820">
    <property type="match status" value="1"/>
</dbReference>
<dbReference type="Gene3D" id="1.20.1280.20">
    <property type="entry name" value="HscB, C-terminal domain"/>
    <property type="match status" value="1"/>
</dbReference>
<comment type="caution">
    <text evidence="4">The sequence shown here is derived from an EMBL/GenBank/DDBJ whole genome shotgun (WGS) entry which is preliminary data.</text>
</comment>
<accession>A0ABS2HI68</accession>
<evidence type="ECO:0000256" key="3">
    <source>
        <dbReference type="HAMAP-Rule" id="MF_01150"/>
    </source>
</evidence>
<keyword evidence="1 3" id="KW-0963">Cytoplasm</keyword>
<reference evidence="4 5" key="1">
    <citation type="submission" date="2021-02" db="EMBL/GenBank/DDBJ databases">
        <authorList>
            <person name="Park J.-S."/>
        </authorList>
    </citation>
    <scope>NUCLEOTIDE SEQUENCE [LARGE SCALE GENOMIC DNA]</scope>
    <source>
        <strain evidence="4 5">188UL20-2</strain>
    </source>
</reference>
<dbReference type="InterPro" id="IPR036411">
    <property type="entry name" value="TorD-like_sf"/>
</dbReference>
<name>A0ABS2HI68_9VIBR</name>
<evidence type="ECO:0000256" key="1">
    <source>
        <dbReference type="ARBA" id="ARBA00022490"/>
    </source>
</evidence>
<dbReference type="InterPro" id="IPR023069">
    <property type="entry name" value="Chaperone_TorD"/>
</dbReference>
<dbReference type="SUPFAM" id="SSF89155">
    <property type="entry name" value="TorD-like"/>
    <property type="match status" value="1"/>
</dbReference>
<dbReference type="InterPro" id="IPR020945">
    <property type="entry name" value="DMSO/NO3_reduct_chaperone"/>
</dbReference>